<dbReference type="OrthoDB" id="5382203at2759"/>
<feature type="region of interest" description="Disordered" evidence="1">
    <location>
        <begin position="436"/>
        <end position="690"/>
    </location>
</feature>
<feature type="compositionally biased region" description="Polar residues" evidence="1">
    <location>
        <begin position="846"/>
        <end position="856"/>
    </location>
</feature>
<dbReference type="GO" id="GO:0046982">
    <property type="term" value="F:protein heterodimerization activity"/>
    <property type="evidence" value="ECO:0007669"/>
    <property type="project" value="InterPro"/>
</dbReference>
<feature type="region of interest" description="Disordered" evidence="1">
    <location>
        <begin position="986"/>
        <end position="1028"/>
    </location>
</feature>
<feature type="region of interest" description="Disordered" evidence="1">
    <location>
        <begin position="344"/>
        <end position="374"/>
    </location>
</feature>
<sequence>MSYPNGFEDGTAALRSPPPPSALTDMPPFPSPSAAPTYLSGHMADVVLSEFRPTRIKPDALRCVNVLLDELLWSVIKSARSVNTDKLKSDGVLRVVPAALGKEAVLEAEMELREYWKTSGESRDAYRDMKENPATFPIAQVFDVLRLKCEANSSLGQAEEEDNIAVEKAEQRLFQTREAPPIEAFAPASLYLTAILEHVCGHIMSCVSRVVARDSSKTSASISDLYAALCEDQALYNMAKGMNAFNNIETQHRSTRVQRKGSLTGSLVSARSRAAAPSPRPGYEAPSASPTTASHRTSGDSSGHSLPMLQTNVPAPQSQGQMARSPSERKKVPALYPQIVSSTVSAPNGRASHSTEHSLSHPAPPHRRSNSGMSDAAAKMGIGHAFQGDPNMTSVDDGEEGSEFEELMRTGSTMKVSLTPDRLRTFEVFAKDRNARAAAAKGTPVGPPGAQYGLETGPFTAPAQPSMPSLSGSYGPSQRPSSRPSTGRSSSPGNDGYMTDSAIGSRRPNSRQTSRTRLEAIPQLPSQRSVQALQLDEYGGRHTPPSSWGTPAPAPAPAPAPTPAPAPAPQVVQAPMPKPRQVERTVPSRPPPFLDGAPVSKKPAYGPSNGPLYEEMDMLDFLDERPKPKSKLSTSTSAAAAAEPRVSQSARDLIAFLDEGPPVEPGTLARSVSTTTGIESTGSGGALKKSASRGFMNSLKGLARGNDKGFRGGSAGGIDEYGSLRGLVRRQKSSHALANSAMNSSTINIPPPSPIKPVPPRIALDSKDSIPGMASRYRDGSLTNGQRPPTSALQKDMPMQDTHATALPTPPASHESPPMMRGYPQQQAAVSPTPNRVVPEPRRITPANTAPNSPSMANEEYATAPYGTHTRVAMDKVVEQPIVAQTGAPNGVPIPIPASGDDQLRLLQRLVQTAGNIEECRLLVDGFLMQRGMKMEVPPSPIPGTISAPGTPIITKPLPPEPTEDESKEKSIIDWLLSGDTEYSATGEKVTHKLARPKSRDRTISGSRKKSRERMRTTSQHKTLAAAA</sequence>
<feature type="region of interest" description="Disordered" evidence="1">
    <location>
        <begin position="768"/>
        <end position="858"/>
    </location>
</feature>
<accession>A0A167NVX4</accession>
<gene>
    <name evidence="2" type="ORF">CALVIDRAFT_597132</name>
</gene>
<dbReference type="EMBL" id="KV417277">
    <property type="protein sequence ID" value="KZO98140.1"/>
    <property type="molecule type" value="Genomic_DNA"/>
</dbReference>
<proteinExistence type="predicted"/>
<feature type="region of interest" description="Disordered" evidence="1">
    <location>
        <begin position="1"/>
        <end position="35"/>
    </location>
</feature>
<evidence type="ECO:0000313" key="2">
    <source>
        <dbReference type="EMBL" id="KZO98140.1"/>
    </source>
</evidence>
<dbReference type="Gene3D" id="1.10.20.10">
    <property type="entry name" value="Histone, subunit A"/>
    <property type="match status" value="1"/>
</dbReference>
<feature type="region of interest" description="Disordered" evidence="1">
    <location>
        <begin position="941"/>
        <end position="969"/>
    </location>
</feature>
<feature type="compositionally biased region" description="Polar residues" evidence="1">
    <location>
        <begin position="288"/>
        <end position="324"/>
    </location>
</feature>
<feature type="compositionally biased region" description="Pro residues" evidence="1">
    <location>
        <begin position="16"/>
        <end position="33"/>
    </location>
</feature>
<feature type="compositionally biased region" description="Low complexity" evidence="1">
    <location>
        <begin position="671"/>
        <end position="681"/>
    </location>
</feature>
<dbReference type="AlphaFoldDB" id="A0A167NVX4"/>
<feature type="region of interest" description="Disordered" evidence="1">
    <location>
        <begin position="252"/>
        <end position="332"/>
    </location>
</feature>
<feature type="compositionally biased region" description="Low complexity" evidence="1">
    <location>
        <begin position="631"/>
        <end position="650"/>
    </location>
</feature>
<keyword evidence="3" id="KW-1185">Reference proteome</keyword>
<reference evidence="2 3" key="1">
    <citation type="journal article" date="2016" name="Mol. Biol. Evol.">
        <title>Comparative Genomics of Early-Diverging Mushroom-Forming Fungi Provides Insights into the Origins of Lignocellulose Decay Capabilities.</title>
        <authorList>
            <person name="Nagy L.G."/>
            <person name="Riley R."/>
            <person name="Tritt A."/>
            <person name="Adam C."/>
            <person name="Daum C."/>
            <person name="Floudas D."/>
            <person name="Sun H."/>
            <person name="Yadav J.S."/>
            <person name="Pangilinan J."/>
            <person name="Larsson K.H."/>
            <person name="Matsuura K."/>
            <person name="Barry K."/>
            <person name="Labutti K."/>
            <person name="Kuo R."/>
            <person name="Ohm R.A."/>
            <person name="Bhattacharya S.S."/>
            <person name="Shirouzu T."/>
            <person name="Yoshinaga Y."/>
            <person name="Martin F.M."/>
            <person name="Grigoriev I.V."/>
            <person name="Hibbett D.S."/>
        </authorList>
    </citation>
    <scope>NUCLEOTIDE SEQUENCE [LARGE SCALE GENOMIC DNA]</scope>
    <source>
        <strain evidence="2 3">TUFC12733</strain>
    </source>
</reference>
<dbReference type="InterPro" id="IPR009072">
    <property type="entry name" value="Histone-fold"/>
</dbReference>
<dbReference type="STRING" id="1330018.A0A167NVX4"/>
<protein>
    <submittedName>
        <fullName evidence="2">Uncharacterized protein</fullName>
    </submittedName>
</protein>
<dbReference type="Proteomes" id="UP000076738">
    <property type="component" value="Unassembled WGS sequence"/>
</dbReference>
<evidence type="ECO:0000313" key="3">
    <source>
        <dbReference type="Proteomes" id="UP000076738"/>
    </source>
</evidence>
<name>A0A167NVX4_CALVF</name>
<feature type="compositionally biased region" description="Polar residues" evidence="1">
    <location>
        <begin position="824"/>
        <end position="834"/>
    </location>
</feature>
<evidence type="ECO:0000256" key="1">
    <source>
        <dbReference type="SAM" id="MobiDB-lite"/>
    </source>
</evidence>
<feature type="compositionally biased region" description="Low complexity" evidence="1">
    <location>
        <begin position="471"/>
        <end position="493"/>
    </location>
</feature>
<feature type="compositionally biased region" description="Pro residues" evidence="1">
    <location>
        <begin position="552"/>
        <end position="568"/>
    </location>
</feature>
<feature type="compositionally biased region" description="Polar residues" evidence="1">
    <location>
        <begin position="781"/>
        <end position="793"/>
    </location>
</feature>
<organism evidence="2 3">
    <name type="scientific">Calocera viscosa (strain TUFC12733)</name>
    <dbReference type="NCBI Taxonomy" id="1330018"/>
    <lineage>
        <taxon>Eukaryota</taxon>
        <taxon>Fungi</taxon>
        <taxon>Dikarya</taxon>
        <taxon>Basidiomycota</taxon>
        <taxon>Agaricomycotina</taxon>
        <taxon>Dacrymycetes</taxon>
        <taxon>Dacrymycetales</taxon>
        <taxon>Dacrymycetaceae</taxon>
        <taxon>Calocera</taxon>
    </lineage>
</organism>